<keyword evidence="4 9" id="KW-0697">Rotamase</keyword>
<evidence type="ECO:0000256" key="4">
    <source>
        <dbReference type="ARBA" id="ARBA00023110"/>
    </source>
</evidence>
<dbReference type="SUPFAM" id="SSF54534">
    <property type="entry name" value="FKBP-like"/>
    <property type="match status" value="2"/>
</dbReference>
<reference evidence="12 13" key="1">
    <citation type="submission" date="2023-10" db="EMBL/GenBank/DDBJ databases">
        <title>Sphingomonas sp. HF-S4 16S ribosomal RNA gene Genome sequencing and assembly.</title>
        <authorList>
            <person name="Lee H."/>
        </authorList>
    </citation>
    <scope>NUCLEOTIDE SEQUENCE [LARGE SCALE GENOMIC DNA]</scope>
    <source>
        <strain evidence="12 13">HF-S4</strain>
    </source>
</reference>
<dbReference type="InterPro" id="IPR023058">
    <property type="entry name" value="PPIase_PpiC_CS"/>
</dbReference>
<evidence type="ECO:0000256" key="2">
    <source>
        <dbReference type="ARBA" id="ARBA00022729"/>
    </source>
</evidence>
<evidence type="ECO:0000256" key="7">
    <source>
        <dbReference type="ARBA" id="ARBA00030642"/>
    </source>
</evidence>
<dbReference type="PROSITE" id="PS01096">
    <property type="entry name" value="PPIC_PPIASE_1"/>
    <property type="match status" value="1"/>
</dbReference>
<dbReference type="GO" id="GO:0003755">
    <property type="term" value="F:peptidyl-prolyl cis-trans isomerase activity"/>
    <property type="evidence" value="ECO:0007669"/>
    <property type="project" value="UniProtKB-EC"/>
</dbReference>
<feature type="chain" id="PRO_5046746824" description="Parvulin-like PPIase" evidence="10">
    <location>
        <begin position="45"/>
        <end position="464"/>
    </location>
</feature>
<evidence type="ECO:0000256" key="1">
    <source>
        <dbReference type="ARBA" id="ARBA00018370"/>
    </source>
</evidence>
<comment type="caution">
    <text evidence="12">The sequence shown here is derived from an EMBL/GenBank/DDBJ whole genome shotgun (WGS) entry which is preliminary data.</text>
</comment>
<dbReference type="InterPro" id="IPR046357">
    <property type="entry name" value="PPIase_dom_sf"/>
</dbReference>
<evidence type="ECO:0000256" key="8">
    <source>
        <dbReference type="ARBA" id="ARBA00031484"/>
    </source>
</evidence>
<evidence type="ECO:0000313" key="13">
    <source>
        <dbReference type="Proteomes" id="UP001273531"/>
    </source>
</evidence>
<evidence type="ECO:0000256" key="5">
    <source>
        <dbReference type="ARBA" id="ARBA00023186"/>
    </source>
</evidence>
<dbReference type="Gene3D" id="3.10.50.40">
    <property type="match status" value="1"/>
</dbReference>
<dbReference type="SUPFAM" id="SSF109998">
    <property type="entry name" value="Triger factor/SurA peptide-binding domain-like"/>
    <property type="match status" value="1"/>
</dbReference>
<gene>
    <name evidence="12" type="ORF">RZN05_05435</name>
</gene>
<keyword evidence="6 9" id="KW-0413">Isomerase</keyword>
<dbReference type="PROSITE" id="PS50198">
    <property type="entry name" value="PPIC_PPIASE_2"/>
    <property type="match status" value="1"/>
</dbReference>
<keyword evidence="13" id="KW-1185">Reference proteome</keyword>
<evidence type="ECO:0000259" key="11">
    <source>
        <dbReference type="PROSITE" id="PS50198"/>
    </source>
</evidence>
<organism evidence="12 13">
    <name type="scientific">Sphingomonas agrestis</name>
    <dbReference type="NCBI Taxonomy" id="3080540"/>
    <lineage>
        <taxon>Bacteria</taxon>
        <taxon>Pseudomonadati</taxon>
        <taxon>Pseudomonadota</taxon>
        <taxon>Alphaproteobacteria</taxon>
        <taxon>Sphingomonadales</taxon>
        <taxon>Sphingomonadaceae</taxon>
        <taxon>Sphingomonas</taxon>
    </lineage>
</organism>
<dbReference type="PANTHER" id="PTHR47637">
    <property type="entry name" value="CHAPERONE SURA"/>
    <property type="match status" value="1"/>
</dbReference>
<name>A0ABU3Y4W5_9SPHN</name>
<keyword evidence="3" id="KW-0574">Periplasm</keyword>
<dbReference type="InterPro" id="IPR050280">
    <property type="entry name" value="OMP_Chaperone_SurA"/>
</dbReference>
<accession>A0ABU3Y4W5</accession>
<keyword evidence="5" id="KW-0143">Chaperone</keyword>
<dbReference type="Proteomes" id="UP001273531">
    <property type="component" value="Unassembled WGS sequence"/>
</dbReference>
<dbReference type="EMBL" id="JAWJEJ010000001">
    <property type="protein sequence ID" value="MDV3456418.1"/>
    <property type="molecule type" value="Genomic_DNA"/>
</dbReference>
<dbReference type="InterPro" id="IPR027304">
    <property type="entry name" value="Trigger_fact/SurA_dom_sf"/>
</dbReference>
<protein>
    <recommendedName>
        <fullName evidence="1">Parvulin-like PPIase</fullName>
    </recommendedName>
    <alternativeName>
        <fullName evidence="7">Peptidyl-prolyl cis-trans isomerase plp</fullName>
    </alternativeName>
    <alternativeName>
        <fullName evidence="8">Rotamase plp</fullName>
    </alternativeName>
</protein>
<keyword evidence="2 10" id="KW-0732">Signal</keyword>
<evidence type="ECO:0000256" key="9">
    <source>
        <dbReference type="PROSITE-ProRule" id="PRU00278"/>
    </source>
</evidence>
<dbReference type="Pfam" id="PF09312">
    <property type="entry name" value="SurA_N"/>
    <property type="match status" value="1"/>
</dbReference>
<feature type="signal peptide" evidence="10">
    <location>
        <begin position="1"/>
        <end position="44"/>
    </location>
</feature>
<sequence>MRHDLPGWMRVRLHVNIGVATAARFGRKTILALGLAGVASIAIAQTVPDQQVPQTGLDIPKNFQLFGKSDPNIRKPTAIVNSAVITGTDVDQRVAMVIAISKLNLKPEEKDQLKVQMLRQLIDESLQIQEAKANEITVDAKEIETSFARVSKNFQRTPEQMRTWLKEVGASERTIRRQIEADIAWSRLLRRRVNINVGEAEVKAMIDRMKAAKGSDEFHVYEIYMNATPDRAQEVHGNMQKMIQQMREGAPFDYLARTYSEASTKSVGGDLGWVRPAMLPDDLAKAAQEMQPGQVAGPIQLPTGFSILYLAEKRKVLTADPRDAKLSLRQVAINFPKGTSEAQASARAGEFATATQSIKGCGDVANIAKAQNAEVVDRDGIQIKELPPALQNMIMPLQVGQVTQPFGSVEDGVRVLVLCGRDDPKEAYEPSVEQVQEKLEEDRTNLRAQRMMRDLRRDALVEYR</sequence>
<dbReference type="InterPro" id="IPR015391">
    <property type="entry name" value="SurA_N"/>
</dbReference>
<feature type="domain" description="PpiC" evidence="11">
    <location>
        <begin position="215"/>
        <end position="312"/>
    </location>
</feature>
<proteinExistence type="predicted"/>
<evidence type="ECO:0000256" key="6">
    <source>
        <dbReference type="ARBA" id="ARBA00023235"/>
    </source>
</evidence>
<evidence type="ECO:0000256" key="3">
    <source>
        <dbReference type="ARBA" id="ARBA00022764"/>
    </source>
</evidence>
<dbReference type="InterPro" id="IPR000297">
    <property type="entry name" value="PPIase_PpiC"/>
</dbReference>
<dbReference type="Gene3D" id="1.10.4030.10">
    <property type="entry name" value="Porin chaperone SurA, peptide-binding domain"/>
    <property type="match status" value="1"/>
</dbReference>
<evidence type="ECO:0000256" key="10">
    <source>
        <dbReference type="SAM" id="SignalP"/>
    </source>
</evidence>
<dbReference type="PANTHER" id="PTHR47637:SF1">
    <property type="entry name" value="CHAPERONE SURA"/>
    <property type="match status" value="1"/>
</dbReference>
<dbReference type="RefSeq" id="WP_317225603.1">
    <property type="nucleotide sequence ID" value="NZ_JAWJEJ010000001.1"/>
</dbReference>
<evidence type="ECO:0000313" key="12">
    <source>
        <dbReference type="EMBL" id="MDV3456418.1"/>
    </source>
</evidence>
<dbReference type="Pfam" id="PF00639">
    <property type="entry name" value="Rotamase"/>
    <property type="match status" value="1"/>
</dbReference>